<dbReference type="STRING" id="1428628.WN71_026145"/>
<evidence type="ECO:0000313" key="4">
    <source>
        <dbReference type="Proteomes" id="UP000034196"/>
    </source>
</evidence>
<keyword evidence="2" id="KW-1133">Transmembrane helix</keyword>
<feature type="transmembrane region" description="Helical" evidence="2">
    <location>
        <begin position="77"/>
        <end position="100"/>
    </location>
</feature>
<evidence type="ECO:0000256" key="2">
    <source>
        <dbReference type="SAM" id="Phobius"/>
    </source>
</evidence>
<accession>A0A1J4NRM6</accession>
<organism evidence="3 4">
    <name type="scientific">Streptomyces mangrovisoli</name>
    <dbReference type="NCBI Taxonomy" id="1428628"/>
    <lineage>
        <taxon>Bacteria</taxon>
        <taxon>Bacillati</taxon>
        <taxon>Actinomycetota</taxon>
        <taxon>Actinomycetes</taxon>
        <taxon>Kitasatosporales</taxon>
        <taxon>Streptomycetaceae</taxon>
        <taxon>Streptomyces</taxon>
    </lineage>
</organism>
<name>A0A1J4NRM6_9ACTN</name>
<feature type="region of interest" description="Disordered" evidence="1">
    <location>
        <begin position="644"/>
        <end position="670"/>
    </location>
</feature>
<evidence type="ECO:0000313" key="3">
    <source>
        <dbReference type="EMBL" id="OIJ64968.1"/>
    </source>
</evidence>
<keyword evidence="2" id="KW-0812">Transmembrane</keyword>
<dbReference type="AlphaFoldDB" id="A0A1J4NRM6"/>
<keyword evidence="2" id="KW-0472">Membrane</keyword>
<feature type="compositionally biased region" description="Low complexity" evidence="1">
    <location>
        <begin position="646"/>
        <end position="655"/>
    </location>
</feature>
<gene>
    <name evidence="3" type="ORF">WN71_026145</name>
</gene>
<feature type="transmembrane region" description="Helical" evidence="2">
    <location>
        <begin position="444"/>
        <end position="468"/>
    </location>
</feature>
<dbReference type="RefSeq" id="WP_052743212.1">
    <property type="nucleotide sequence ID" value="NZ_LAVA02000067.1"/>
</dbReference>
<feature type="region of interest" description="Disordered" evidence="1">
    <location>
        <begin position="785"/>
        <end position="928"/>
    </location>
</feature>
<keyword evidence="4" id="KW-1185">Reference proteome</keyword>
<proteinExistence type="predicted"/>
<protein>
    <submittedName>
        <fullName evidence="3">Uncharacterized protein</fullName>
    </submittedName>
</protein>
<dbReference type="EMBL" id="LAVA02000067">
    <property type="protein sequence ID" value="OIJ64968.1"/>
    <property type="molecule type" value="Genomic_DNA"/>
</dbReference>
<feature type="transmembrane region" description="Helical" evidence="2">
    <location>
        <begin position="385"/>
        <end position="404"/>
    </location>
</feature>
<feature type="compositionally biased region" description="Gly residues" evidence="1">
    <location>
        <begin position="830"/>
        <end position="845"/>
    </location>
</feature>
<comment type="caution">
    <text evidence="3">The sequence shown here is derived from an EMBL/GenBank/DDBJ whole genome shotgun (WGS) entry which is preliminary data.</text>
</comment>
<sequence length="928" mass="95114">MRRAPGRLRAVGFVVLSAAVFVVVNSQVVYAATSSGATSGTGDLLAPLDITSSEGVPLDGYDLASAGGSIVAFKTQALAFALSGLFTLIRLLVGLAGWAIEVAFRFPLLKLLITPAQKTADSYTRLAVDTLGLKGLLLSWAFVFSAFLIVRGRLARGLGEIVLTLLIGALAASVFVRPDYLLGADGPLGQAQQMAGQVAQQSVASYDWGGKIASTDPCASLSGNAELTCLQEEGSAPVSAAQVARPLQDALTNALVVKPYMLLEYGRILDPAKTADRAAYALHLKWVTGGYKAATAGASQEAKDTCKKIIGPAKTYCERGIDGTPGKSSDSLPALTPGGELLDAQNALVTDDDREFDAFLTDLKKAGPVGKACAAYAQTPTWWRLGGAGLLLVAALFLCGMFLSSAMMLLATQAVCAGAAAAGGITFVTGMLPGPARQSVWKWLSLWGIALATMVGVCAFVPFAGIAMDATLTHGPQLEVERLLLLDALAVAGAAGHRRLLTAISAFSRRMALRMRYAKVGGTHLPGDSSDFGAALALHSPHLLGGALSAAGGGRVLGGGGRLGLLGTRHRLLGALASAVDGAGVPVDTGRLLAEAGAEAGRGLAPLTAAAAAAGAGVSLGSRGAYSLLVGRRPDRDQIAKWQKPTGTDGAAVAAGAGGRGTAGRAGQVSAPVVRRGPADRYRDDQGRIIDRTTGEILHDQNADRPLLSTRAHNRLVRYRGYRLLNRGGRAAYATTAGLPENVRRLRSGESHFTQDVRRQVRVWANTVREDRRAWGDTGRHIVRAARDAGDHGGTGPFTTRRLTGNGPATAAAPGTAPTGTDRSAPTGRTDGGGARGGSSGGGRLPDGPAATRGSTGQATGGSGQGGGSGTARRGPGATAAHWWTTPSGPPQPSDQRLARLLAPPPHPRPESAANGEDMTGGEDGEGS</sequence>
<feature type="transmembrane region" description="Helical" evidence="2">
    <location>
        <begin position="410"/>
        <end position="432"/>
    </location>
</feature>
<feature type="transmembrane region" description="Helical" evidence="2">
    <location>
        <begin position="131"/>
        <end position="151"/>
    </location>
</feature>
<feature type="compositionally biased region" description="Low complexity" evidence="1">
    <location>
        <begin position="804"/>
        <end position="829"/>
    </location>
</feature>
<feature type="compositionally biased region" description="Low complexity" evidence="1">
    <location>
        <begin position="846"/>
        <end position="858"/>
    </location>
</feature>
<reference evidence="3" key="1">
    <citation type="submission" date="2016-10" db="EMBL/GenBank/DDBJ databases">
        <title>Genome sequence of Streptomyces mangrovisoli MUSC 149.</title>
        <authorList>
            <person name="Lee L.-H."/>
            <person name="Ser H.-L."/>
        </authorList>
    </citation>
    <scope>NUCLEOTIDE SEQUENCE [LARGE SCALE GENOMIC DNA]</scope>
    <source>
        <strain evidence="3">MUSC 149</strain>
    </source>
</reference>
<feature type="compositionally biased region" description="Low complexity" evidence="1">
    <location>
        <begin position="871"/>
        <end position="881"/>
    </location>
</feature>
<evidence type="ECO:0000256" key="1">
    <source>
        <dbReference type="SAM" id="MobiDB-lite"/>
    </source>
</evidence>
<feature type="compositionally biased region" description="Gly residues" evidence="1">
    <location>
        <begin position="859"/>
        <end position="870"/>
    </location>
</feature>
<feature type="transmembrane region" description="Helical" evidence="2">
    <location>
        <begin position="157"/>
        <end position="176"/>
    </location>
</feature>
<dbReference type="Proteomes" id="UP000034196">
    <property type="component" value="Unassembled WGS sequence"/>
</dbReference>